<evidence type="ECO:0000256" key="11">
    <source>
        <dbReference type="ARBA" id="ARBA00023170"/>
    </source>
</evidence>
<keyword evidence="3" id="KW-0433">Leucine-rich repeat</keyword>
<keyword evidence="6" id="KW-0677">Repeat</keyword>
<evidence type="ECO:0000256" key="4">
    <source>
        <dbReference type="ARBA" id="ARBA00022692"/>
    </source>
</evidence>
<reference evidence="17 19" key="2">
    <citation type="journal article" date="2018" name="Plant J.">
        <title>The Physcomitrella patens chromosome-scale assembly reveals moss genome structure and evolution.</title>
        <authorList>
            <person name="Lang D."/>
            <person name="Ullrich K.K."/>
            <person name="Murat F."/>
            <person name="Fuchs J."/>
            <person name="Jenkins J."/>
            <person name="Haas F.B."/>
            <person name="Piednoel M."/>
            <person name="Gundlach H."/>
            <person name="Van Bel M."/>
            <person name="Meyberg R."/>
            <person name="Vives C."/>
            <person name="Morata J."/>
            <person name="Symeonidi A."/>
            <person name="Hiss M."/>
            <person name="Muchero W."/>
            <person name="Kamisugi Y."/>
            <person name="Saleh O."/>
            <person name="Blanc G."/>
            <person name="Decker E.L."/>
            <person name="van Gessel N."/>
            <person name="Grimwood J."/>
            <person name="Hayes R.D."/>
            <person name="Graham S.W."/>
            <person name="Gunter L.E."/>
            <person name="McDaniel S.F."/>
            <person name="Hoernstein S.N.W."/>
            <person name="Larsson A."/>
            <person name="Li F.W."/>
            <person name="Perroud P.F."/>
            <person name="Phillips J."/>
            <person name="Ranjan P."/>
            <person name="Rokshar D.S."/>
            <person name="Rothfels C.J."/>
            <person name="Schneider L."/>
            <person name="Shu S."/>
            <person name="Stevenson D.W."/>
            <person name="Thummler F."/>
            <person name="Tillich M."/>
            <person name="Villarreal Aguilar J.C."/>
            <person name="Widiez T."/>
            <person name="Wong G.K."/>
            <person name="Wymore A."/>
            <person name="Zhang Y."/>
            <person name="Zimmer A.D."/>
            <person name="Quatrano R.S."/>
            <person name="Mayer K.F.X."/>
            <person name="Goodstein D."/>
            <person name="Casacuberta J.M."/>
            <person name="Vandepoele K."/>
            <person name="Reski R."/>
            <person name="Cuming A.C."/>
            <person name="Tuskan G.A."/>
            <person name="Maumus F."/>
            <person name="Salse J."/>
            <person name="Schmutz J."/>
            <person name="Rensing S.A."/>
        </authorList>
    </citation>
    <scope>NUCLEOTIDE SEQUENCE [LARGE SCALE GENOMIC DNA]</scope>
    <source>
        <strain evidence="18 19">cv. Gransden 2004</strain>
    </source>
</reference>
<dbReference type="PANTHER" id="PTHR48008:SF6">
    <property type="entry name" value="LEUCINE-RICH REPEAT RECEPTOR-LIKE PROTEIN KINASE IMK3-RELATED"/>
    <property type="match status" value="1"/>
</dbReference>
<dbReference type="eggNOG" id="ENOG502QRJ8">
    <property type="taxonomic scope" value="Eukaryota"/>
</dbReference>
<evidence type="ECO:0000256" key="14">
    <source>
        <dbReference type="SAM" id="Phobius"/>
    </source>
</evidence>
<feature type="domain" description="Protein kinase" evidence="15">
    <location>
        <begin position="441"/>
        <end position="719"/>
    </location>
</feature>
<dbReference type="PANTHER" id="PTHR48008">
    <property type="entry name" value="LEUCINE-RICH REPEAT RECEPTOR-LIKE PROTEIN KINASE IMK3-RELATED"/>
    <property type="match status" value="1"/>
</dbReference>
<dbReference type="InterPro" id="IPR011009">
    <property type="entry name" value="Kinase-like_dom_sf"/>
</dbReference>
<dbReference type="InterPro" id="IPR052451">
    <property type="entry name" value="Ser/Thr_kinase-like"/>
</dbReference>
<evidence type="ECO:0000256" key="1">
    <source>
        <dbReference type="ARBA" id="ARBA00004167"/>
    </source>
</evidence>
<keyword evidence="11" id="KW-0675">Receptor</keyword>
<name>A9U4G2_PHYPA</name>
<sequence length="737" mass="78360">MVSHKQPNIWNLWAGWRIVLFLLLIHLIAAQDPDQLPNTDGIPASPQEVLALLRIKRALVDPRNVLASWNESGLGSCDGTWLGIKCAQGRIISIALPSRRLGGSIATDVGSLIGLRKLNFHHNNITGAIPASLATITSLRGVALFNNRFTGPIPTGFGALPLLQAFDVSNNNLSGSLPADLANSLAFNILNLSGNNLTGSIPSEYGAFRGQYLDLGSNSLNGPLPGTWTSTRLVELHVGNNQLTGILPEGLGNVHTLKVLSIANNNLSGTIPSTYVNLTSLETFDMRVNNVSGEFPSGFGSLPLTSLNVTYNRLSGPVPTFVTAFNISSFKPGNEGLCGFPGLLACPPSSPAPSPVIAEGAGTRGRRLSTLSIVFIALGGALTFILLVTMIITLCCCCRGGGAAAAGGDKPERSPEREGEAGGKLVHFEGPLQFTADDLLCATAEVLGKSTYGTVYKATLENGSHIAVKRLREGIVKSQKDFTKEVDVLGKIRHPNLLSLRSYYWGPKDEKLLVYDYMPGGSLAAFLHARGPETSLDWATRIRVAEGACRGLLHLHSNENIVHGNLTASNILLDARGPAITACISDFGLSRLMTPAANANVVATAGSLGYRAPELTKLKKATTKSDVYSFGIVLLELLTGKAPQDVSTTDGAIDLPDYVAGIVKENWTAEVFDLELMKGAAAPTEEELMTALQLAMRCVSPSPSERPDTDAVIRSLEELRSSERFQSPRTHSEGTSV</sequence>
<dbReference type="InterPro" id="IPR013210">
    <property type="entry name" value="LRR_N_plant-typ"/>
</dbReference>
<evidence type="ECO:0000313" key="18">
    <source>
        <dbReference type="EnsemblPlants" id="Pp3c10_18600V3.1"/>
    </source>
</evidence>
<evidence type="ECO:0000256" key="7">
    <source>
        <dbReference type="ARBA" id="ARBA00022741"/>
    </source>
</evidence>
<dbReference type="Gramene" id="Pp3c10_18600V3.1">
    <property type="protein sequence ID" value="Pp3c10_18600V3.1"/>
    <property type="gene ID" value="Pp3c10_18600"/>
</dbReference>
<dbReference type="InterPro" id="IPR001245">
    <property type="entry name" value="Ser-Thr/Tyr_kinase_cat_dom"/>
</dbReference>
<dbReference type="InterPro" id="IPR032675">
    <property type="entry name" value="LRR_dom_sf"/>
</dbReference>
<dbReference type="Gene3D" id="3.30.200.20">
    <property type="entry name" value="Phosphorylase Kinase, domain 1"/>
    <property type="match status" value="1"/>
</dbReference>
<dbReference type="GO" id="GO:0004672">
    <property type="term" value="F:protein kinase activity"/>
    <property type="evidence" value="ECO:0007669"/>
    <property type="project" value="InterPro"/>
</dbReference>
<evidence type="ECO:0000256" key="2">
    <source>
        <dbReference type="ARBA" id="ARBA00022553"/>
    </source>
</evidence>
<dbReference type="SUPFAM" id="SSF52058">
    <property type="entry name" value="L domain-like"/>
    <property type="match status" value="1"/>
</dbReference>
<dbReference type="Pfam" id="PF13855">
    <property type="entry name" value="LRR_8"/>
    <property type="match status" value="1"/>
</dbReference>
<keyword evidence="12" id="KW-0325">Glycoprotein</keyword>
<dbReference type="EnsemblPlants" id="Pp3c10_18600V3.1">
    <property type="protein sequence ID" value="Pp3c10_18600V3.1"/>
    <property type="gene ID" value="Pp3c10_18600"/>
</dbReference>
<feature type="region of interest" description="Disordered" evidence="13">
    <location>
        <begin position="718"/>
        <end position="737"/>
    </location>
</feature>
<dbReference type="RefSeq" id="XP_024387500.1">
    <property type="nucleotide sequence ID" value="XM_024531732.2"/>
</dbReference>
<feature type="transmembrane region" description="Helical" evidence="14">
    <location>
        <begin position="373"/>
        <end position="394"/>
    </location>
</feature>
<evidence type="ECO:0000259" key="15">
    <source>
        <dbReference type="PROSITE" id="PS50011"/>
    </source>
</evidence>
<evidence type="ECO:0000256" key="8">
    <source>
        <dbReference type="ARBA" id="ARBA00022840"/>
    </source>
</evidence>
<keyword evidence="19" id="KW-1185">Reference proteome</keyword>
<dbReference type="KEGG" id="ppp:112288004"/>
<evidence type="ECO:0000313" key="16">
    <source>
        <dbReference type="EMBL" id="EDQ49442.1"/>
    </source>
</evidence>
<feature type="compositionally biased region" description="Polar residues" evidence="13">
    <location>
        <begin position="724"/>
        <end position="737"/>
    </location>
</feature>
<evidence type="ECO:0000313" key="19">
    <source>
        <dbReference type="Proteomes" id="UP000006727"/>
    </source>
</evidence>
<dbReference type="GO" id="GO:0005524">
    <property type="term" value="F:ATP binding"/>
    <property type="evidence" value="ECO:0007669"/>
    <property type="project" value="UniProtKB-KW"/>
</dbReference>
<keyword evidence="2" id="KW-0597">Phosphoprotein</keyword>
<dbReference type="Gene3D" id="3.80.10.10">
    <property type="entry name" value="Ribonuclease Inhibitor"/>
    <property type="match status" value="1"/>
</dbReference>
<dbReference type="OMA" id="ETLIPWE"/>
<dbReference type="Gene3D" id="1.10.510.10">
    <property type="entry name" value="Transferase(Phosphotransferase) domain 1"/>
    <property type="match status" value="1"/>
</dbReference>
<dbReference type="AlphaFoldDB" id="A9U4G2"/>
<dbReference type="InterPro" id="IPR001611">
    <property type="entry name" value="Leu-rich_rpt"/>
</dbReference>
<dbReference type="Pfam" id="PF08263">
    <property type="entry name" value="LRRNT_2"/>
    <property type="match status" value="1"/>
</dbReference>
<dbReference type="FunFam" id="3.30.200.20:FF:000486">
    <property type="entry name" value="Leucine-rich repeat receptor-like protein kinase"/>
    <property type="match status" value="1"/>
</dbReference>
<comment type="subcellular location">
    <subcellularLocation>
        <location evidence="1">Membrane</location>
        <topology evidence="1">Single-pass membrane protein</topology>
    </subcellularLocation>
</comment>
<dbReference type="GO" id="GO:0016020">
    <property type="term" value="C:membrane"/>
    <property type="evidence" value="ECO:0007669"/>
    <property type="project" value="UniProtKB-SubCell"/>
</dbReference>
<dbReference type="Pfam" id="PF00560">
    <property type="entry name" value="LRR_1"/>
    <property type="match status" value="3"/>
</dbReference>
<keyword evidence="7" id="KW-0547">Nucleotide-binding</keyword>
<reference evidence="16 19" key="1">
    <citation type="journal article" date="2008" name="Science">
        <title>The Physcomitrella genome reveals evolutionary insights into the conquest of land by plants.</title>
        <authorList>
            <person name="Rensing S."/>
            <person name="Lang D."/>
            <person name="Zimmer A."/>
            <person name="Terry A."/>
            <person name="Salamov A."/>
            <person name="Shapiro H."/>
            <person name="Nishiyama T."/>
            <person name="Perroud P.-F."/>
            <person name="Lindquist E."/>
            <person name="Kamisugi Y."/>
            <person name="Tanahashi T."/>
            <person name="Sakakibara K."/>
            <person name="Fujita T."/>
            <person name="Oishi K."/>
            <person name="Shin-I T."/>
            <person name="Kuroki Y."/>
            <person name="Toyoda A."/>
            <person name="Suzuki Y."/>
            <person name="Hashimoto A."/>
            <person name="Yamaguchi K."/>
            <person name="Sugano A."/>
            <person name="Kohara Y."/>
            <person name="Fujiyama A."/>
            <person name="Anterola A."/>
            <person name="Aoki S."/>
            <person name="Ashton N."/>
            <person name="Barbazuk W.B."/>
            <person name="Barker E."/>
            <person name="Bennetzen J."/>
            <person name="Bezanilla M."/>
            <person name="Blankenship R."/>
            <person name="Cho S.H."/>
            <person name="Dutcher S."/>
            <person name="Estelle M."/>
            <person name="Fawcett J.A."/>
            <person name="Gundlach H."/>
            <person name="Hanada K."/>
            <person name="Heyl A."/>
            <person name="Hicks K.A."/>
            <person name="Hugh J."/>
            <person name="Lohr M."/>
            <person name="Mayer K."/>
            <person name="Melkozernov A."/>
            <person name="Murata T."/>
            <person name="Nelson D."/>
            <person name="Pils B."/>
            <person name="Prigge M."/>
            <person name="Reiss B."/>
            <person name="Renner T."/>
            <person name="Rombauts S."/>
            <person name="Rushton P."/>
            <person name="Sanderfoot A."/>
            <person name="Schween G."/>
            <person name="Shiu S.-H."/>
            <person name="Stueber K."/>
            <person name="Theodoulou F.L."/>
            <person name="Tu H."/>
            <person name="Van de Peer Y."/>
            <person name="Verrier P.J."/>
            <person name="Waters E."/>
            <person name="Wood A."/>
            <person name="Yang L."/>
            <person name="Cove D."/>
            <person name="Cuming A."/>
            <person name="Hasebe M."/>
            <person name="Lucas S."/>
            <person name="Mishler D.B."/>
            <person name="Reski R."/>
            <person name="Grigoriev I."/>
            <person name="Quatrano R.S."/>
            <person name="Boore J.L."/>
        </authorList>
    </citation>
    <scope>NUCLEOTIDE SEQUENCE [LARGE SCALE GENOMIC DNA]</scope>
    <source>
        <strain evidence="18 19">cv. Gransden 2004</strain>
    </source>
</reference>
<dbReference type="CDD" id="cd14066">
    <property type="entry name" value="STKc_IRAK"/>
    <property type="match status" value="1"/>
</dbReference>
<keyword evidence="10 14" id="KW-0472">Membrane</keyword>
<dbReference type="Pfam" id="PF07714">
    <property type="entry name" value="PK_Tyr_Ser-Thr"/>
    <property type="match status" value="1"/>
</dbReference>
<evidence type="ECO:0000256" key="9">
    <source>
        <dbReference type="ARBA" id="ARBA00022989"/>
    </source>
</evidence>
<organism>
    <name type="scientific">Physcomitrium patens</name>
    <name type="common">Spreading-leaved earth moss</name>
    <name type="synonym">Physcomitrella patens</name>
    <dbReference type="NCBI Taxonomy" id="3218"/>
    <lineage>
        <taxon>Eukaryota</taxon>
        <taxon>Viridiplantae</taxon>
        <taxon>Streptophyta</taxon>
        <taxon>Embryophyta</taxon>
        <taxon>Bryophyta</taxon>
        <taxon>Bryophytina</taxon>
        <taxon>Bryopsida</taxon>
        <taxon>Funariidae</taxon>
        <taxon>Funariales</taxon>
        <taxon>Funariaceae</taxon>
        <taxon>Physcomitrium</taxon>
    </lineage>
</organism>
<dbReference type="SUPFAM" id="SSF56112">
    <property type="entry name" value="Protein kinase-like (PK-like)"/>
    <property type="match status" value="1"/>
</dbReference>
<protein>
    <submittedName>
        <fullName evidence="16">Predicted protein</fullName>
    </submittedName>
</protein>
<keyword evidence="9 14" id="KW-1133">Transmembrane helix</keyword>
<dbReference type="FunFam" id="3.80.10.10:FF:000041">
    <property type="entry name" value="LRR receptor-like serine/threonine-protein kinase ERECTA"/>
    <property type="match status" value="1"/>
</dbReference>
<gene>
    <name evidence="18" type="primary">LOC112288004</name>
    <name evidence="17" type="ORF">PHYPA_014074</name>
    <name evidence="16" type="ORF">PHYPADRAFT_173623</name>
</gene>
<feature type="transmembrane region" description="Helical" evidence="14">
    <location>
        <begin position="12"/>
        <end position="30"/>
    </location>
</feature>
<keyword evidence="4 14" id="KW-0812">Transmembrane</keyword>
<dbReference type="GeneID" id="112288004"/>
<evidence type="ECO:0000256" key="13">
    <source>
        <dbReference type="SAM" id="MobiDB-lite"/>
    </source>
</evidence>
<evidence type="ECO:0000256" key="10">
    <source>
        <dbReference type="ARBA" id="ARBA00023136"/>
    </source>
</evidence>
<dbReference type="FunFam" id="3.80.10.10:FF:000400">
    <property type="entry name" value="Nuclear pore complex protein NUP107"/>
    <property type="match status" value="1"/>
</dbReference>
<evidence type="ECO:0000256" key="12">
    <source>
        <dbReference type="ARBA" id="ARBA00023180"/>
    </source>
</evidence>
<keyword evidence="5" id="KW-0732">Signal</keyword>
<evidence type="ECO:0000256" key="3">
    <source>
        <dbReference type="ARBA" id="ARBA00022614"/>
    </source>
</evidence>
<proteinExistence type="predicted"/>
<accession>A9U4G2</accession>
<dbReference type="EnsemblPlants" id="Pp3c10_18600V3.2">
    <property type="protein sequence ID" value="Pp3c10_18600V3.2"/>
    <property type="gene ID" value="Pp3c10_18600"/>
</dbReference>
<dbReference type="EMBL" id="ABEU02000010">
    <property type="protein sequence ID" value="PNR46954.1"/>
    <property type="molecule type" value="Genomic_DNA"/>
</dbReference>
<dbReference type="FunFam" id="1.10.510.10:FF:000095">
    <property type="entry name" value="protein STRUBBELIG-RECEPTOR FAMILY 8"/>
    <property type="match status" value="1"/>
</dbReference>
<evidence type="ECO:0000256" key="6">
    <source>
        <dbReference type="ARBA" id="ARBA00022737"/>
    </source>
</evidence>
<dbReference type="EMBL" id="DS545386">
    <property type="protein sequence ID" value="EDQ49442.1"/>
    <property type="molecule type" value="Genomic_DNA"/>
</dbReference>
<dbReference type="HOGENOM" id="CLU_000288_22_1_1"/>
<evidence type="ECO:0000313" key="17">
    <source>
        <dbReference type="EMBL" id="PNR46954.1"/>
    </source>
</evidence>
<dbReference type="Gramene" id="Pp3c10_18600V3.2">
    <property type="protein sequence ID" value="Pp3c10_18600V3.2"/>
    <property type="gene ID" value="Pp3c10_18600"/>
</dbReference>
<dbReference type="Proteomes" id="UP000006727">
    <property type="component" value="Chromosome 10"/>
</dbReference>
<evidence type="ECO:0000256" key="5">
    <source>
        <dbReference type="ARBA" id="ARBA00022729"/>
    </source>
</evidence>
<dbReference type="PROSITE" id="PS50011">
    <property type="entry name" value="PROTEIN_KINASE_DOM"/>
    <property type="match status" value="1"/>
</dbReference>
<dbReference type="FunCoup" id="A9U4G2">
    <property type="interactions" value="228"/>
</dbReference>
<dbReference type="OrthoDB" id="1890790at2759"/>
<keyword evidence="8" id="KW-0067">ATP-binding</keyword>
<dbReference type="PaxDb" id="3218-PP1S513_5V6.1"/>
<dbReference type="InterPro" id="IPR000719">
    <property type="entry name" value="Prot_kinase_dom"/>
</dbReference>
<reference evidence="18" key="3">
    <citation type="submission" date="2020-12" db="UniProtKB">
        <authorList>
            <consortium name="EnsemblPlants"/>
        </authorList>
    </citation>
    <scope>IDENTIFICATION</scope>
</reference>